<reference evidence="1" key="2">
    <citation type="submission" date="2023-01" db="EMBL/GenBank/DDBJ databases">
        <authorList>
            <person name="Petersen C."/>
        </authorList>
    </citation>
    <scope>NUCLEOTIDE SEQUENCE</scope>
    <source>
        <strain evidence="1">IBT 12815</strain>
    </source>
</reference>
<comment type="caution">
    <text evidence="1">The sequence shown here is derived from an EMBL/GenBank/DDBJ whole genome shotgun (WGS) entry which is preliminary data.</text>
</comment>
<evidence type="ECO:0000313" key="1">
    <source>
        <dbReference type="EMBL" id="KAJ5617449.1"/>
    </source>
</evidence>
<dbReference type="GeneID" id="81583863"/>
<reference evidence="1" key="1">
    <citation type="journal article" date="2023" name="IMA Fungus">
        <title>Comparative genomic study of the Penicillium genus elucidates a diverse pangenome and 15 lateral gene transfer events.</title>
        <authorList>
            <person name="Petersen C."/>
            <person name="Sorensen T."/>
            <person name="Nielsen M.R."/>
            <person name="Sondergaard T.E."/>
            <person name="Sorensen J.L."/>
            <person name="Fitzpatrick D.A."/>
            <person name="Frisvad J.C."/>
            <person name="Nielsen K.L."/>
        </authorList>
    </citation>
    <scope>NUCLEOTIDE SEQUENCE</scope>
    <source>
        <strain evidence="1">IBT 12815</strain>
    </source>
</reference>
<gene>
    <name evidence="1" type="ORF">N7537_002563</name>
</gene>
<dbReference type="Proteomes" id="UP001213799">
    <property type="component" value="Unassembled WGS sequence"/>
</dbReference>
<sequence length="172" mass="19694">CARTEKLGRILFTPLTWGPESDRRCRGCRASGWVNRVKRVDLIKLAGPFVPMRNYRTPIYSISPFYTRLEEDSLSSLLSSPTKIAVDALYRLEDGVERRNTLLRKHDIRVLPNTIYEQFAVVKSAFITELGVLFFINNVRLNDIKDEGCPIAEVRRSAGMSEVASKDWLCLR</sequence>
<protein>
    <submittedName>
        <fullName evidence="1">Uncharacterized protein</fullName>
    </submittedName>
</protein>
<dbReference type="AlphaFoldDB" id="A0AAD6EHJ8"/>
<dbReference type="EMBL" id="JAQJAE010000001">
    <property type="protein sequence ID" value="KAJ5617449.1"/>
    <property type="molecule type" value="Genomic_DNA"/>
</dbReference>
<evidence type="ECO:0000313" key="2">
    <source>
        <dbReference type="Proteomes" id="UP001213799"/>
    </source>
</evidence>
<proteinExistence type="predicted"/>
<organism evidence="1 2">
    <name type="scientific">Penicillium hordei</name>
    <dbReference type="NCBI Taxonomy" id="40994"/>
    <lineage>
        <taxon>Eukaryota</taxon>
        <taxon>Fungi</taxon>
        <taxon>Dikarya</taxon>
        <taxon>Ascomycota</taxon>
        <taxon>Pezizomycotina</taxon>
        <taxon>Eurotiomycetes</taxon>
        <taxon>Eurotiomycetidae</taxon>
        <taxon>Eurotiales</taxon>
        <taxon>Aspergillaceae</taxon>
        <taxon>Penicillium</taxon>
    </lineage>
</organism>
<name>A0AAD6EHJ8_9EURO</name>
<accession>A0AAD6EHJ8</accession>
<dbReference type="RefSeq" id="XP_056758616.1">
    <property type="nucleotide sequence ID" value="XM_056893621.1"/>
</dbReference>
<feature type="non-terminal residue" evidence="1">
    <location>
        <position position="1"/>
    </location>
</feature>
<keyword evidence="2" id="KW-1185">Reference proteome</keyword>